<dbReference type="Gene3D" id="1.20.1250.20">
    <property type="entry name" value="MFS general substrate transporter like domains"/>
    <property type="match status" value="1"/>
</dbReference>
<dbReference type="GO" id="GO:0016020">
    <property type="term" value="C:membrane"/>
    <property type="evidence" value="ECO:0007669"/>
    <property type="project" value="UniProtKB-SubCell"/>
</dbReference>
<name>A0A9W7EQA2_9STRA</name>
<evidence type="ECO:0000256" key="1">
    <source>
        <dbReference type="ARBA" id="ARBA00004141"/>
    </source>
</evidence>
<feature type="transmembrane region" description="Helical" evidence="5">
    <location>
        <begin position="322"/>
        <end position="343"/>
    </location>
</feature>
<feature type="transmembrane region" description="Helical" evidence="5">
    <location>
        <begin position="205"/>
        <end position="224"/>
    </location>
</feature>
<dbReference type="InterPro" id="IPR036259">
    <property type="entry name" value="MFS_trans_sf"/>
</dbReference>
<comment type="caution">
    <text evidence="7">The sequence shown here is derived from an EMBL/GenBank/DDBJ whole genome shotgun (WGS) entry which is preliminary data.</text>
</comment>
<dbReference type="SUPFAM" id="SSF103473">
    <property type="entry name" value="MFS general substrate transporter"/>
    <property type="match status" value="1"/>
</dbReference>
<keyword evidence="4 5" id="KW-0472">Membrane</keyword>
<feature type="transmembrane region" description="Helical" evidence="5">
    <location>
        <begin position="385"/>
        <end position="404"/>
    </location>
</feature>
<dbReference type="InterPro" id="IPR020846">
    <property type="entry name" value="MFS_dom"/>
</dbReference>
<dbReference type="Pfam" id="PF00083">
    <property type="entry name" value="Sugar_tr"/>
    <property type="match status" value="2"/>
</dbReference>
<evidence type="ECO:0000256" key="5">
    <source>
        <dbReference type="SAM" id="Phobius"/>
    </source>
</evidence>
<feature type="transmembrane region" description="Helical" evidence="5">
    <location>
        <begin position="349"/>
        <end position="373"/>
    </location>
</feature>
<sequence>MSTTSTPLLPSRNGDAKSGPNYSSYISAISNLSIQYNLSVIGIALLIMDPEGDDDANPPLYPKTESQDSLLKSSVFAGAVLGQAVMGGLGDIIGRGPAMMVTNAFTLVGALLCSLATWGGDGVYWELIGYRFLLGIGIGGKYPLSATVRAEGVQTGEHRSTEVAKGFFWQTPGVILPYLVAWILVKSFGEDKNGANYPGITEAQFRILFGAGAVPSAIVIYLTYLQFRGKKRERTGSENIVKVAFRNPQLWRKLFGTGMTWCLYDFVYYGTAFNQPDIINAVFGKDESIVENCEHNILLASMGLPGVLLAIWNLERLGSKRLMTWGFVAIGVASVALAVSFSYAADNNILNFLLTCFMVFATNWGCNVATYVLPTESFPVEVRSSFYGLSAAAGKVGAFLGGYFFKQVADAYGYPIIYVICAILSALGVGVSSGSIFPFWDDNFFGTTVRESDPYVRRSTNNTDNSKGEMISAA</sequence>
<evidence type="ECO:0000256" key="2">
    <source>
        <dbReference type="ARBA" id="ARBA00022692"/>
    </source>
</evidence>
<dbReference type="AlphaFoldDB" id="A0A9W7EQA2"/>
<protein>
    <recommendedName>
        <fullName evidence="6">Major facilitator superfamily (MFS) profile domain-containing protein</fullName>
    </recommendedName>
</protein>
<dbReference type="PANTHER" id="PTHR24064">
    <property type="entry name" value="SOLUTE CARRIER FAMILY 22 MEMBER"/>
    <property type="match status" value="1"/>
</dbReference>
<dbReference type="EMBL" id="BRXX01000074">
    <property type="protein sequence ID" value="GMH87603.1"/>
    <property type="molecule type" value="Genomic_DNA"/>
</dbReference>
<evidence type="ECO:0000313" key="7">
    <source>
        <dbReference type="EMBL" id="GMH87603.1"/>
    </source>
</evidence>
<evidence type="ECO:0000313" key="8">
    <source>
        <dbReference type="Proteomes" id="UP001165160"/>
    </source>
</evidence>
<reference evidence="8" key="1">
    <citation type="journal article" date="2023" name="Commun. Biol.">
        <title>Genome analysis of Parmales, the sister group of diatoms, reveals the evolutionary specialization of diatoms from phago-mixotrophs to photoautotrophs.</title>
        <authorList>
            <person name="Ban H."/>
            <person name="Sato S."/>
            <person name="Yoshikawa S."/>
            <person name="Yamada K."/>
            <person name="Nakamura Y."/>
            <person name="Ichinomiya M."/>
            <person name="Sato N."/>
            <person name="Blanc-Mathieu R."/>
            <person name="Endo H."/>
            <person name="Kuwata A."/>
            <person name="Ogata H."/>
        </authorList>
    </citation>
    <scope>NUCLEOTIDE SEQUENCE [LARGE SCALE GENOMIC DNA]</scope>
    <source>
        <strain evidence="8">NIES 3699</strain>
    </source>
</reference>
<dbReference type="InterPro" id="IPR005828">
    <property type="entry name" value="MFS_sugar_transport-like"/>
</dbReference>
<dbReference type="GO" id="GO:0022857">
    <property type="term" value="F:transmembrane transporter activity"/>
    <property type="evidence" value="ECO:0007669"/>
    <property type="project" value="InterPro"/>
</dbReference>
<evidence type="ECO:0000259" key="6">
    <source>
        <dbReference type="PROSITE" id="PS50850"/>
    </source>
</evidence>
<evidence type="ECO:0000256" key="4">
    <source>
        <dbReference type="ARBA" id="ARBA00023136"/>
    </source>
</evidence>
<accession>A0A9W7EQA2</accession>
<keyword evidence="2 5" id="KW-0812">Transmembrane</keyword>
<keyword evidence="8" id="KW-1185">Reference proteome</keyword>
<dbReference type="PROSITE" id="PS50850">
    <property type="entry name" value="MFS"/>
    <property type="match status" value="1"/>
</dbReference>
<organism evidence="7 8">
    <name type="scientific">Triparma verrucosa</name>
    <dbReference type="NCBI Taxonomy" id="1606542"/>
    <lineage>
        <taxon>Eukaryota</taxon>
        <taxon>Sar</taxon>
        <taxon>Stramenopiles</taxon>
        <taxon>Ochrophyta</taxon>
        <taxon>Bolidophyceae</taxon>
        <taxon>Parmales</taxon>
        <taxon>Triparmaceae</taxon>
        <taxon>Triparma</taxon>
    </lineage>
</organism>
<keyword evidence="3 5" id="KW-1133">Transmembrane helix</keyword>
<comment type="subcellular location">
    <subcellularLocation>
        <location evidence="1">Membrane</location>
        <topology evidence="1">Multi-pass membrane protein</topology>
    </subcellularLocation>
</comment>
<feature type="domain" description="Major facilitator superfamily (MFS) profile" evidence="6">
    <location>
        <begin position="23"/>
        <end position="440"/>
    </location>
</feature>
<feature type="transmembrane region" description="Helical" evidence="5">
    <location>
        <begin position="167"/>
        <end position="185"/>
    </location>
</feature>
<dbReference type="Proteomes" id="UP001165160">
    <property type="component" value="Unassembled WGS sequence"/>
</dbReference>
<proteinExistence type="predicted"/>
<feature type="transmembrane region" description="Helical" evidence="5">
    <location>
        <begin position="416"/>
        <end position="440"/>
    </location>
</feature>
<gene>
    <name evidence="7" type="ORF">TrVE_jg2626</name>
</gene>
<evidence type="ECO:0000256" key="3">
    <source>
        <dbReference type="ARBA" id="ARBA00022989"/>
    </source>
</evidence>